<feature type="domain" description="K Homology" evidence="10">
    <location>
        <begin position="585"/>
        <end position="656"/>
    </location>
</feature>
<dbReference type="CDD" id="cd22403">
    <property type="entry name" value="KH-I_IGF2BP_rpt4"/>
    <property type="match status" value="1"/>
</dbReference>
<dbReference type="Pfam" id="PF00013">
    <property type="entry name" value="KH_1"/>
    <property type="match status" value="4"/>
</dbReference>
<keyword evidence="12" id="KW-1185">Reference proteome</keyword>
<sequence length="1084" mass="116908">MIGIVVTALVQSSATSTSIIVSLVSAGVSVPHAIPMIFGSNVGTSITNTIVSLTQASDRECFRRAFAAATVHDMFNWLSVILIMAIEMPTGFMEDVTGYLVDQMPLGSDIQNPDLLKPLTRPFTDNVVQLDSNVLLGWSLGDPIFDNVTTLLRTNCSGSPCTFLLSHFGENGLDWGDTFMGLALLTFSLLLLCVCLMALMKVLNAVLGAKMAEVIQKTINADIPYCPWLTGYIAMLIGAIVTILVRSSSVFTSTLTPLCGAGLVTLETVYPLTLGSNIGTTTTSIIASLAADGKYLKPSVQIALVHLTFNVLGILIFYPIPIMRWPIPMAKKLGEVTAEYRWFAGLYVILMFFVVPVMVFALSLAGLNIMYAVLGGFLLLGLLIAGINILQTKRPDLLPKCLQSWDFVPLCFKSLKPIDDIISKCKWFKCSPNESVLNRNGIEIVENGEAHELLEKTTGHKPPKAHHDNLNVPAMAPFSELESMIAKFGTLLSLEDEEPKPAVNEDDQTVESSTSSTSRSITAVFQSREEAERAVNELNVSEIGGEKLNAKIIEKRQTKRPTGGPNNGYGGMLGVGGLGMGQRQIDFPLRILVESEMVGAIIGRGGQTIRQITQQTRARVDVHRKDNLGATEKAITIYGQPDNCSKACKEIMKVMREEATNLGKTEEIALKILAHNNLIGRIIGKQGGTIKKIMDDTNTKITVSSINEINTFNLERIITIAGEIEDIFTAESEISAKLRAAYESDIQAMAPQSVMFPGLHPAAMMSTAATMPSAPIPPANQGYGMPHPHHQSAGGPSGPGHNVAFQHGGVNRNQQYHPGVGRPMGGPGSGNGPAGGMSVMPRPNGFDVMGTPHFQNPNASQSETTYLYVPNISVGAIIGSKGSYIKNIIKFSGASVKIAQQPGDSLPSSETSDAAGGDTTPFPTAPLHVSTSNNNNHNVNERRITVMGNPESQWKAQFLIFDKIREEGFNRGVMEEVRLTVEILVPVNQVGRIIGKGGSTVRELQRLTGAVIKLPEQGTSTGEETPVHLTGVFYAVQSAQRRLRAMIMPVNPQHQSQPHHPHHPIQATPLNGRVEGAVEGFSEC</sequence>
<evidence type="ECO:0000256" key="1">
    <source>
        <dbReference type="ARBA" id="ARBA00004424"/>
    </source>
</evidence>
<feature type="domain" description="K Homology" evidence="10">
    <location>
        <begin position="977"/>
        <end position="1048"/>
    </location>
</feature>
<dbReference type="AlphaFoldDB" id="A0A553PPV1"/>
<feature type="domain" description="K Homology" evidence="10">
    <location>
        <begin position="666"/>
        <end position="739"/>
    </location>
</feature>
<dbReference type="PROSITE" id="PS50084">
    <property type="entry name" value="KH_TYPE_1"/>
    <property type="match status" value="4"/>
</dbReference>
<protein>
    <recommendedName>
        <fullName evidence="10">K Homology domain-containing protein</fullName>
    </recommendedName>
</protein>
<feature type="domain" description="K Homology" evidence="10">
    <location>
        <begin position="861"/>
        <end position="965"/>
    </location>
</feature>
<dbReference type="EMBL" id="VCGU01000002">
    <property type="protein sequence ID" value="TRY79709.1"/>
    <property type="molecule type" value="Genomic_DNA"/>
</dbReference>
<dbReference type="GO" id="GO:0044341">
    <property type="term" value="P:sodium-dependent phosphate transport"/>
    <property type="evidence" value="ECO:0007669"/>
    <property type="project" value="InterPro"/>
</dbReference>
<feature type="compositionally biased region" description="Polar residues" evidence="8">
    <location>
        <begin position="902"/>
        <end position="912"/>
    </location>
</feature>
<dbReference type="GO" id="GO:0005436">
    <property type="term" value="F:sodium:phosphate symporter activity"/>
    <property type="evidence" value="ECO:0007669"/>
    <property type="project" value="InterPro"/>
</dbReference>
<keyword evidence="7" id="KW-0694">RNA-binding</keyword>
<dbReference type="SMART" id="SM00322">
    <property type="entry name" value="KH"/>
    <property type="match status" value="4"/>
</dbReference>
<comment type="caution">
    <text evidence="11">The sequence shown here is derived from an EMBL/GenBank/DDBJ whole genome shotgun (WGS) entry which is preliminary data.</text>
</comment>
<comment type="subcellular location">
    <subcellularLocation>
        <location evidence="1">Apical cell membrane</location>
        <topology evidence="1">Multi-pass membrane protein</topology>
    </subcellularLocation>
</comment>
<proteinExistence type="inferred from homology"/>
<keyword evidence="3" id="KW-1003">Cell membrane</keyword>
<feature type="transmembrane region" description="Helical" evidence="9">
    <location>
        <begin position="65"/>
        <end position="86"/>
    </location>
</feature>
<evidence type="ECO:0000259" key="10">
    <source>
        <dbReference type="SMART" id="SM00322"/>
    </source>
</evidence>
<comment type="similarity">
    <text evidence="2">Belongs to the SLC34A transporter family.</text>
</comment>
<dbReference type="CDD" id="cd22401">
    <property type="entry name" value="KH-I_IGF2BP_rpt2"/>
    <property type="match status" value="1"/>
</dbReference>
<keyword evidence="5 9" id="KW-1133">Transmembrane helix</keyword>
<evidence type="ECO:0000313" key="11">
    <source>
        <dbReference type="EMBL" id="TRY79709.1"/>
    </source>
</evidence>
<evidence type="ECO:0000256" key="2">
    <source>
        <dbReference type="ARBA" id="ARBA00005808"/>
    </source>
</evidence>
<feature type="transmembrane region" description="Helical" evidence="9">
    <location>
        <begin position="369"/>
        <end position="390"/>
    </location>
</feature>
<dbReference type="PANTHER" id="PTHR10010">
    <property type="entry name" value="SOLUTE CARRIER FAMILY 34 SODIUM PHOSPHATE , MEMBER 2-RELATED"/>
    <property type="match status" value="1"/>
</dbReference>
<dbReference type="GO" id="GO:0010468">
    <property type="term" value="P:regulation of gene expression"/>
    <property type="evidence" value="ECO:0007669"/>
    <property type="project" value="UniProtKB-ARBA"/>
</dbReference>
<dbReference type="Gene3D" id="3.30.310.210">
    <property type="match status" value="1"/>
</dbReference>
<evidence type="ECO:0000256" key="7">
    <source>
        <dbReference type="PROSITE-ProRule" id="PRU00117"/>
    </source>
</evidence>
<dbReference type="InterPro" id="IPR036612">
    <property type="entry name" value="KH_dom_type_1_sf"/>
</dbReference>
<feature type="transmembrane region" description="Helical" evidence="9">
    <location>
        <begin position="225"/>
        <end position="245"/>
    </location>
</feature>
<evidence type="ECO:0000256" key="8">
    <source>
        <dbReference type="SAM" id="MobiDB-lite"/>
    </source>
</evidence>
<dbReference type="GO" id="GO:0016324">
    <property type="term" value="C:apical plasma membrane"/>
    <property type="evidence" value="ECO:0007669"/>
    <property type="project" value="UniProtKB-SubCell"/>
</dbReference>
<feature type="compositionally biased region" description="Low complexity" evidence="8">
    <location>
        <begin position="512"/>
        <end position="521"/>
    </location>
</feature>
<dbReference type="CDD" id="cd22400">
    <property type="entry name" value="KH-I_IGF2BP_rpt1"/>
    <property type="match status" value="1"/>
</dbReference>
<reference evidence="11 12" key="1">
    <citation type="journal article" date="2018" name="Nat. Ecol. Evol.">
        <title>Genomic signatures of mitonuclear coevolution across populations of Tigriopus californicus.</title>
        <authorList>
            <person name="Barreto F.S."/>
            <person name="Watson E.T."/>
            <person name="Lima T.G."/>
            <person name="Willett C.S."/>
            <person name="Edmands S."/>
            <person name="Li W."/>
            <person name="Burton R.S."/>
        </authorList>
    </citation>
    <scope>NUCLEOTIDE SEQUENCE [LARGE SCALE GENOMIC DNA]</scope>
    <source>
        <strain evidence="11 12">San Diego</strain>
    </source>
</reference>
<gene>
    <name evidence="11" type="ORF">TCAL_05984</name>
</gene>
<feature type="transmembrane region" description="Helical" evidence="9">
    <location>
        <begin position="34"/>
        <end position="53"/>
    </location>
</feature>
<dbReference type="NCBIfam" id="TIGR01013">
    <property type="entry name" value="2a58"/>
    <property type="match status" value="1"/>
</dbReference>
<evidence type="ECO:0000256" key="6">
    <source>
        <dbReference type="ARBA" id="ARBA00023136"/>
    </source>
</evidence>
<evidence type="ECO:0000256" key="3">
    <source>
        <dbReference type="ARBA" id="ARBA00022475"/>
    </source>
</evidence>
<dbReference type="SUPFAM" id="SSF54791">
    <property type="entry name" value="Eukaryotic type KH-domain (KH-domain type I)"/>
    <property type="match status" value="4"/>
</dbReference>
<dbReference type="PANTHER" id="PTHR10010:SF46">
    <property type="entry name" value="SODIUM-DEPENDENT PHOSPHATE TRANSPORT PROTEIN 2B"/>
    <property type="match status" value="1"/>
</dbReference>
<feature type="transmembrane region" description="Helical" evidence="9">
    <location>
        <begin position="179"/>
        <end position="204"/>
    </location>
</feature>
<dbReference type="CDD" id="cd22402">
    <property type="entry name" value="KH-I_IGF2BP_rpt3"/>
    <property type="match status" value="1"/>
</dbReference>
<evidence type="ECO:0000256" key="4">
    <source>
        <dbReference type="ARBA" id="ARBA00022692"/>
    </source>
</evidence>
<evidence type="ECO:0000313" key="12">
    <source>
        <dbReference type="Proteomes" id="UP000318571"/>
    </source>
</evidence>
<dbReference type="Pfam" id="PF02690">
    <property type="entry name" value="Na_Pi_cotrans"/>
    <property type="match status" value="2"/>
</dbReference>
<dbReference type="InterPro" id="IPR004088">
    <property type="entry name" value="KH_dom_type_1"/>
</dbReference>
<name>A0A553PPV1_TIGCA</name>
<dbReference type="GO" id="GO:0003723">
    <property type="term" value="F:RNA binding"/>
    <property type="evidence" value="ECO:0007669"/>
    <property type="project" value="UniProtKB-UniRule"/>
</dbReference>
<dbReference type="STRING" id="6832.A0A553PPV1"/>
<dbReference type="Gene3D" id="3.30.1370.10">
    <property type="entry name" value="K Homology domain, type 1"/>
    <property type="match status" value="2"/>
</dbReference>
<accession>A0A553PPV1</accession>
<keyword evidence="6 9" id="KW-0472">Membrane</keyword>
<dbReference type="InterPro" id="IPR004087">
    <property type="entry name" value="KH_dom"/>
</dbReference>
<keyword evidence="4 9" id="KW-0812">Transmembrane</keyword>
<feature type="transmembrane region" description="Helical" evidence="9">
    <location>
        <begin position="302"/>
        <end position="321"/>
    </location>
</feature>
<dbReference type="Proteomes" id="UP000318571">
    <property type="component" value="Chromosome 6"/>
</dbReference>
<evidence type="ECO:0000256" key="9">
    <source>
        <dbReference type="SAM" id="Phobius"/>
    </source>
</evidence>
<feature type="region of interest" description="Disordered" evidence="8">
    <location>
        <begin position="899"/>
        <end position="922"/>
    </location>
</feature>
<feature type="compositionally biased region" description="Acidic residues" evidence="8">
    <location>
        <begin position="499"/>
        <end position="509"/>
    </location>
</feature>
<organism evidence="11 12">
    <name type="scientific">Tigriopus californicus</name>
    <name type="common">Marine copepod</name>
    <dbReference type="NCBI Taxonomy" id="6832"/>
    <lineage>
        <taxon>Eukaryota</taxon>
        <taxon>Metazoa</taxon>
        <taxon>Ecdysozoa</taxon>
        <taxon>Arthropoda</taxon>
        <taxon>Crustacea</taxon>
        <taxon>Multicrustacea</taxon>
        <taxon>Hexanauplia</taxon>
        <taxon>Copepoda</taxon>
        <taxon>Harpacticoida</taxon>
        <taxon>Harpacticidae</taxon>
        <taxon>Tigriopus</taxon>
    </lineage>
</organism>
<feature type="transmembrane region" description="Helical" evidence="9">
    <location>
        <begin position="342"/>
        <end position="363"/>
    </location>
</feature>
<dbReference type="InterPro" id="IPR003841">
    <property type="entry name" value="Na/Pi_transpt"/>
</dbReference>
<feature type="region of interest" description="Disordered" evidence="8">
    <location>
        <begin position="499"/>
        <end position="521"/>
    </location>
</feature>
<evidence type="ECO:0000256" key="5">
    <source>
        <dbReference type="ARBA" id="ARBA00022989"/>
    </source>
</evidence>